<dbReference type="EMBL" id="SMKQ01000008">
    <property type="protein sequence ID" value="TDD54616.1"/>
    <property type="molecule type" value="Genomic_DNA"/>
</dbReference>
<dbReference type="Proteomes" id="UP000295302">
    <property type="component" value="Unassembled WGS sequence"/>
</dbReference>
<keyword evidence="3" id="KW-1185">Reference proteome</keyword>
<evidence type="ECO:0000313" key="3">
    <source>
        <dbReference type="Proteomes" id="UP000295302"/>
    </source>
</evidence>
<evidence type="ECO:0000256" key="1">
    <source>
        <dbReference type="SAM" id="Phobius"/>
    </source>
</evidence>
<feature type="transmembrane region" description="Helical" evidence="1">
    <location>
        <begin position="57"/>
        <end position="80"/>
    </location>
</feature>
<evidence type="ECO:0000313" key="2">
    <source>
        <dbReference type="EMBL" id="TDD54616.1"/>
    </source>
</evidence>
<comment type="caution">
    <text evidence="2">The sequence shown here is derived from an EMBL/GenBank/DDBJ whole genome shotgun (WGS) entry which is preliminary data.</text>
</comment>
<keyword evidence="1" id="KW-0472">Membrane</keyword>
<proteinExistence type="predicted"/>
<protein>
    <submittedName>
        <fullName evidence="2">Uncharacterized protein</fullName>
    </submittedName>
</protein>
<name>A0A4R4Z9F4_9ACTN</name>
<dbReference type="AlphaFoldDB" id="A0A4R4Z9F4"/>
<keyword evidence="1" id="KW-1133">Transmembrane helix</keyword>
<accession>A0A4R4Z9F4</accession>
<feature type="transmembrane region" description="Helical" evidence="1">
    <location>
        <begin position="92"/>
        <end position="116"/>
    </location>
</feature>
<dbReference type="RefSeq" id="WP_132609264.1">
    <property type="nucleotide sequence ID" value="NZ_SMKQ01000008.1"/>
</dbReference>
<feature type="transmembrane region" description="Helical" evidence="1">
    <location>
        <begin position="30"/>
        <end position="50"/>
    </location>
</feature>
<sequence length="133" mass="13912">MGLILGGLVATAVFLYSALQLKKRDKWWPVMGALMFLAGLGLVGIAAWVAQLAAGAGMVATLIVGSIALILGSGFGIATAADLSDKKLDKPWNLFALPALLTIVLFTGDTTFGYVADLVETNVQTLTSRVDTR</sequence>
<keyword evidence="1" id="KW-0812">Transmembrane</keyword>
<organism evidence="2 3">
    <name type="scientific">Nonomuraea terrae</name>
    <dbReference type="NCBI Taxonomy" id="2530383"/>
    <lineage>
        <taxon>Bacteria</taxon>
        <taxon>Bacillati</taxon>
        <taxon>Actinomycetota</taxon>
        <taxon>Actinomycetes</taxon>
        <taxon>Streptosporangiales</taxon>
        <taxon>Streptosporangiaceae</taxon>
        <taxon>Nonomuraea</taxon>
    </lineage>
</organism>
<gene>
    <name evidence="2" type="ORF">E1286_05350</name>
</gene>
<reference evidence="2 3" key="1">
    <citation type="submission" date="2019-03" db="EMBL/GenBank/DDBJ databases">
        <title>Draft genome sequences of novel Actinobacteria.</title>
        <authorList>
            <person name="Sahin N."/>
            <person name="Ay H."/>
            <person name="Saygin H."/>
        </authorList>
    </citation>
    <scope>NUCLEOTIDE SEQUENCE [LARGE SCALE GENOMIC DNA]</scope>
    <source>
        <strain evidence="2 3">CH32</strain>
    </source>
</reference>